<feature type="domain" description="Pyruvate flavodoxin/ferredoxin oxidoreductase pyrimidine binding" evidence="2">
    <location>
        <begin position="15"/>
        <end position="47"/>
    </location>
</feature>
<dbReference type="SUPFAM" id="SSF52518">
    <property type="entry name" value="Thiamin diphosphate-binding fold (THDP-binding)"/>
    <property type="match status" value="1"/>
</dbReference>
<evidence type="ECO:0000259" key="2">
    <source>
        <dbReference type="Pfam" id="PF01855"/>
    </source>
</evidence>
<dbReference type="PANTHER" id="PTHR43088:SF1">
    <property type="entry name" value="SUBUNIT OF PYRUVATE:FLAVODOXIN OXIDOREDUCTASE"/>
    <property type="match status" value="1"/>
</dbReference>
<keyword evidence="1 3" id="KW-0560">Oxidoreductase</keyword>
<evidence type="ECO:0000313" key="3">
    <source>
        <dbReference type="EMBL" id="VAW08687.1"/>
    </source>
</evidence>
<dbReference type="EC" id="1.2.7.-" evidence="3"/>
<dbReference type="EMBL" id="UOEK01000482">
    <property type="protein sequence ID" value="VAW08687.1"/>
    <property type="molecule type" value="Genomic_DNA"/>
</dbReference>
<accession>A0A3B0T5Q6</accession>
<organism evidence="3">
    <name type="scientific">hydrothermal vent metagenome</name>
    <dbReference type="NCBI Taxonomy" id="652676"/>
    <lineage>
        <taxon>unclassified sequences</taxon>
        <taxon>metagenomes</taxon>
        <taxon>ecological metagenomes</taxon>
    </lineage>
</organism>
<dbReference type="AlphaFoldDB" id="A0A3B0T5Q6"/>
<dbReference type="InterPro" id="IPR052368">
    <property type="entry name" value="2-oxoacid_oxidoreductase"/>
</dbReference>
<dbReference type="Pfam" id="PF01855">
    <property type="entry name" value="POR_N"/>
    <property type="match status" value="1"/>
</dbReference>
<gene>
    <name evidence="3" type="ORF">MNBD_ACTINO02-628</name>
</gene>
<reference evidence="3" key="1">
    <citation type="submission" date="2018-06" db="EMBL/GenBank/DDBJ databases">
        <authorList>
            <person name="Zhirakovskaya E."/>
        </authorList>
    </citation>
    <scope>NUCLEOTIDE SEQUENCE</scope>
</reference>
<dbReference type="PANTHER" id="PTHR43088">
    <property type="entry name" value="SUBUNIT OF PYRUVATE:FLAVODOXIN OXIDOREDUCTASE-RELATED"/>
    <property type="match status" value="1"/>
</dbReference>
<name>A0A3B0T5Q6_9ZZZZ</name>
<dbReference type="Gene3D" id="3.40.50.970">
    <property type="match status" value="1"/>
</dbReference>
<evidence type="ECO:0000256" key="1">
    <source>
        <dbReference type="ARBA" id="ARBA00023002"/>
    </source>
</evidence>
<sequence>MSTAQLIQGNEACVKGALAAGCSFYGGYPITPSSEIAEQMVRLLPKRGG</sequence>
<protein>
    <submittedName>
        <fullName evidence="3">2-oxoglutarate/2-oxoacid ferredoxin oxidoreductase, alpha subunit</fullName>
        <ecNumber evidence="3">1.2.7.-</ecNumber>
    </submittedName>
</protein>
<proteinExistence type="predicted"/>
<dbReference type="GO" id="GO:0016491">
    <property type="term" value="F:oxidoreductase activity"/>
    <property type="evidence" value="ECO:0007669"/>
    <property type="project" value="UniProtKB-KW"/>
</dbReference>
<dbReference type="InterPro" id="IPR029061">
    <property type="entry name" value="THDP-binding"/>
</dbReference>
<feature type="non-terminal residue" evidence="3">
    <location>
        <position position="49"/>
    </location>
</feature>
<dbReference type="InterPro" id="IPR002880">
    <property type="entry name" value="Pyrv_Fd/Flavodoxin_OxRdtase_N"/>
</dbReference>